<proteinExistence type="predicted"/>
<dbReference type="PROSITE" id="PS51257">
    <property type="entry name" value="PROKAR_LIPOPROTEIN"/>
    <property type="match status" value="1"/>
</dbReference>
<dbReference type="EMBL" id="CP136051">
    <property type="protein sequence ID" value="WOK04519.1"/>
    <property type="molecule type" value="Genomic_DNA"/>
</dbReference>
<dbReference type="Proteomes" id="UP001302349">
    <property type="component" value="Chromosome"/>
</dbReference>
<dbReference type="PANTHER" id="PTHR46580:SF4">
    <property type="entry name" value="ATP_GTP-BINDING PROTEIN"/>
    <property type="match status" value="1"/>
</dbReference>
<dbReference type="Gene3D" id="2.130.10.130">
    <property type="entry name" value="Integrin alpha, N-terminal"/>
    <property type="match status" value="1"/>
</dbReference>
<sequence>MKRIKWVIGAGAIISVACLLDGCVGNIDKPAATYKTYCGGCHNLPDPAQLTKGVWERLVLPEMGARLGVKIEGYDPYRRVDMNEKMLLQSNNVYPEKPMISDSDWEAVTKYILENAPDSMPADLARVERSSVLTQFSPTFIKTEDFKGSLVTHFRHVDDEKGVYGANANGQIWKWEPGDSARIEETFKTSVVSFNRSMGREFVVEMGQMHPTEQSLGTLWEVTPDQPQRKVAEFLQRPVFSLVEDFDGDGTDEILVCEFGNLIGQLTLISDIDGRREKTQLLPYAGCIKVEVHDMDNDGLKDLVVLVSQGNEGAYILYQGKGLTFAARQILRLNPLYGSSDLELFDYDGDGDMDIAVAHGDNADYSPILKPYHGMRLFLNDGKNNFEEAFFFPAYGATQVEAVDFDQDGDVDFAISCFFPDFDNNPKESFIYLENTSSADFSFQPHTLANADDGRWIVMESGDIDLDGDTDLILGSFTYSPAFTPKSFIDKWNASTTDVLYLENKLK</sequence>
<dbReference type="InterPro" id="IPR013517">
    <property type="entry name" value="FG-GAP"/>
</dbReference>
<dbReference type="RefSeq" id="WP_317487329.1">
    <property type="nucleotide sequence ID" value="NZ_CP136051.1"/>
</dbReference>
<keyword evidence="2" id="KW-0732">Signal</keyword>
<feature type="domain" description="Cytochrome c" evidence="5">
    <location>
        <begin position="25"/>
        <end position="116"/>
    </location>
</feature>
<evidence type="ECO:0000256" key="4">
    <source>
        <dbReference type="PROSITE-ProRule" id="PRU00433"/>
    </source>
</evidence>
<evidence type="ECO:0000313" key="7">
    <source>
        <dbReference type="Proteomes" id="UP001302349"/>
    </source>
</evidence>
<gene>
    <name evidence="6" type="ORF">RT717_15670</name>
</gene>
<evidence type="ECO:0000256" key="2">
    <source>
        <dbReference type="ARBA" id="ARBA00022729"/>
    </source>
</evidence>
<dbReference type="SUPFAM" id="SSF69318">
    <property type="entry name" value="Integrin alpha N-terminal domain"/>
    <property type="match status" value="1"/>
</dbReference>
<evidence type="ECO:0000256" key="1">
    <source>
        <dbReference type="ARBA" id="ARBA00022723"/>
    </source>
</evidence>
<accession>A0ABZ0IHK0</accession>
<evidence type="ECO:0000259" key="5">
    <source>
        <dbReference type="PROSITE" id="PS51007"/>
    </source>
</evidence>
<dbReference type="PROSITE" id="PS51007">
    <property type="entry name" value="CYTC"/>
    <property type="match status" value="1"/>
</dbReference>
<dbReference type="Pfam" id="PF13517">
    <property type="entry name" value="FG-GAP_3"/>
    <property type="match status" value="1"/>
</dbReference>
<reference evidence="6 7" key="1">
    <citation type="journal article" date="2023" name="Microbiol. Resour. Announc.">
        <title>Complete Genome Sequence of Imperialibacter roseus strain P4T.</title>
        <authorList>
            <person name="Tizabi D.R."/>
            <person name="Bachvaroff T."/>
            <person name="Hill R.T."/>
        </authorList>
    </citation>
    <scope>NUCLEOTIDE SEQUENCE [LARGE SCALE GENOMIC DNA]</scope>
    <source>
        <strain evidence="6 7">P4T</strain>
    </source>
</reference>
<protein>
    <submittedName>
        <fullName evidence="6">VCBS repeat-containing protein</fullName>
    </submittedName>
</protein>
<keyword evidence="7" id="KW-1185">Reference proteome</keyword>
<keyword evidence="1 4" id="KW-0479">Metal-binding</keyword>
<evidence type="ECO:0000256" key="3">
    <source>
        <dbReference type="ARBA" id="ARBA00023004"/>
    </source>
</evidence>
<name>A0ABZ0IHK0_9BACT</name>
<evidence type="ECO:0000313" key="6">
    <source>
        <dbReference type="EMBL" id="WOK04519.1"/>
    </source>
</evidence>
<keyword evidence="4" id="KW-0349">Heme</keyword>
<keyword evidence="3 4" id="KW-0408">Iron</keyword>
<dbReference type="InterPro" id="IPR028994">
    <property type="entry name" value="Integrin_alpha_N"/>
</dbReference>
<dbReference type="PANTHER" id="PTHR46580">
    <property type="entry name" value="SENSOR KINASE-RELATED"/>
    <property type="match status" value="1"/>
</dbReference>
<dbReference type="InterPro" id="IPR009056">
    <property type="entry name" value="Cyt_c-like_dom"/>
</dbReference>
<organism evidence="6 7">
    <name type="scientific">Imperialibacter roseus</name>
    <dbReference type="NCBI Taxonomy" id="1324217"/>
    <lineage>
        <taxon>Bacteria</taxon>
        <taxon>Pseudomonadati</taxon>
        <taxon>Bacteroidota</taxon>
        <taxon>Cytophagia</taxon>
        <taxon>Cytophagales</taxon>
        <taxon>Flammeovirgaceae</taxon>
        <taxon>Imperialibacter</taxon>
    </lineage>
</organism>